<sequence length="264" mass="31177">MKRFLYVAVVVALMSSCSQFQKALKSEDVKLKYDLAEKLYNEGDYKKANRLLEQIVPQYAGKPQGERVVYFHANAYYQTKEYYLAAYQFDRFSKSYPKSDKAEEAAFLGAKSYYMLSPKYSLDQRETNTAVDKLQLFINTYPDSEYLDEANELVRELRTKLEKKDFEIARQYNRISDYKAAIKSFDNFLSNYPGTPFREDAMYYKMVASYNLAVNSIYSKMQERLSHTRESYNTLKRYFPDTQYSDEAEKMMTVVNKELEQFSK</sequence>
<dbReference type="PROSITE" id="PS51257">
    <property type="entry name" value="PROKAR_LIPOPROTEIN"/>
    <property type="match status" value="1"/>
</dbReference>
<dbReference type="SUPFAM" id="SSF48452">
    <property type="entry name" value="TPR-like"/>
    <property type="match status" value="2"/>
</dbReference>
<evidence type="ECO:0000256" key="3">
    <source>
        <dbReference type="ARBA" id="ARBA00023237"/>
    </source>
</evidence>
<dbReference type="Pfam" id="PF13525">
    <property type="entry name" value="YfiO"/>
    <property type="match status" value="1"/>
</dbReference>
<keyword evidence="7" id="KW-1185">Reference proteome</keyword>
<feature type="domain" description="Outer membrane lipoprotein BamD-like" evidence="5">
    <location>
        <begin position="32"/>
        <end position="217"/>
    </location>
</feature>
<feature type="chain" id="PRO_5013086070" evidence="4">
    <location>
        <begin position="23"/>
        <end position="264"/>
    </location>
</feature>
<name>A0A1K1QPA6_9FLAO</name>
<evidence type="ECO:0000259" key="5">
    <source>
        <dbReference type="Pfam" id="PF13525"/>
    </source>
</evidence>
<evidence type="ECO:0000256" key="1">
    <source>
        <dbReference type="ARBA" id="ARBA00022729"/>
    </source>
</evidence>
<evidence type="ECO:0000313" key="7">
    <source>
        <dbReference type="Proteomes" id="UP000182248"/>
    </source>
</evidence>
<dbReference type="RefSeq" id="WP_072317952.1">
    <property type="nucleotide sequence ID" value="NZ_FPJE01000014.1"/>
</dbReference>
<dbReference type="InterPro" id="IPR039565">
    <property type="entry name" value="BamD-like"/>
</dbReference>
<dbReference type="NCBIfam" id="TIGR03302">
    <property type="entry name" value="OM_YfiO"/>
    <property type="match status" value="1"/>
</dbReference>
<proteinExistence type="predicted"/>
<reference evidence="6 7" key="1">
    <citation type="submission" date="2016-11" db="EMBL/GenBank/DDBJ databases">
        <authorList>
            <person name="Jaros S."/>
            <person name="Januszkiewicz K."/>
            <person name="Wedrychowicz H."/>
        </authorList>
    </citation>
    <scope>NUCLEOTIDE SEQUENCE [LARGE SCALE GENOMIC DNA]</scope>
    <source>
        <strain evidence="6 7">CGMCC 1.12145</strain>
    </source>
</reference>
<accession>A0A1K1QPA6</accession>
<dbReference type="Proteomes" id="UP000182248">
    <property type="component" value="Unassembled WGS sequence"/>
</dbReference>
<dbReference type="InterPro" id="IPR017689">
    <property type="entry name" value="BamD"/>
</dbReference>
<dbReference type="InterPro" id="IPR011990">
    <property type="entry name" value="TPR-like_helical_dom_sf"/>
</dbReference>
<organism evidence="6 7">
    <name type="scientific">Sinomicrobium oceani</name>
    <dbReference type="NCBI Taxonomy" id="1150368"/>
    <lineage>
        <taxon>Bacteria</taxon>
        <taxon>Pseudomonadati</taxon>
        <taxon>Bacteroidota</taxon>
        <taxon>Flavobacteriia</taxon>
        <taxon>Flavobacteriales</taxon>
        <taxon>Flavobacteriaceae</taxon>
        <taxon>Sinomicrobium</taxon>
    </lineage>
</organism>
<dbReference type="EMBL" id="FPJE01000014">
    <property type="protein sequence ID" value="SFW61728.1"/>
    <property type="molecule type" value="Genomic_DNA"/>
</dbReference>
<dbReference type="AlphaFoldDB" id="A0A1K1QPA6"/>
<evidence type="ECO:0000256" key="2">
    <source>
        <dbReference type="ARBA" id="ARBA00023136"/>
    </source>
</evidence>
<keyword evidence="1 4" id="KW-0732">Signal</keyword>
<dbReference type="Gene3D" id="1.25.40.10">
    <property type="entry name" value="Tetratricopeptide repeat domain"/>
    <property type="match status" value="1"/>
</dbReference>
<gene>
    <name evidence="6" type="ORF">SAMN02927921_02747</name>
</gene>
<protein>
    <submittedName>
        <fullName evidence="6">Beta-barrel assembly machine subunit BamD</fullName>
    </submittedName>
</protein>
<dbReference type="STRING" id="1150368.SAMN02927921_02747"/>
<keyword evidence="3" id="KW-0998">Cell outer membrane</keyword>
<evidence type="ECO:0000256" key="4">
    <source>
        <dbReference type="SAM" id="SignalP"/>
    </source>
</evidence>
<keyword evidence="2" id="KW-0472">Membrane</keyword>
<feature type="signal peptide" evidence="4">
    <location>
        <begin position="1"/>
        <end position="22"/>
    </location>
</feature>
<evidence type="ECO:0000313" key="6">
    <source>
        <dbReference type="EMBL" id="SFW61728.1"/>
    </source>
</evidence>
<dbReference type="OrthoDB" id="9770761at2"/>